<protein>
    <submittedName>
        <fullName evidence="14">Aspartic peptidase domain-containing protein</fullName>
    </submittedName>
</protein>
<feature type="chain" id="PRO_5046146373" evidence="12">
    <location>
        <begin position="21"/>
        <end position="485"/>
    </location>
</feature>
<keyword evidence="3" id="KW-0964">Secreted</keyword>
<evidence type="ECO:0000313" key="14">
    <source>
        <dbReference type="EMBL" id="KAK8235771.1"/>
    </source>
</evidence>
<keyword evidence="9" id="KW-0325">Glycoprotein</keyword>
<evidence type="ECO:0000256" key="8">
    <source>
        <dbReference type="ARBA" id="ARBA00023145"/>
    </source>
</evidence>
<comment type="similarity">
    <text evidence="2 10">Belongs to the peptidase A1 family.</text>
</comment>
<comment type="caution">
    <text evidence="14">The sequence shown here is derived from an EMBL/GenBank/DDBJ whole genome shotgun (WGS) entry which is preliminary data.</text>
</comment>
<evidence type="ECO:0000256" key="10">
    <source>
        <dbReference type="RuleBase" id="RU000454"/>
    </source>
</evidence>
<dbReference type="Gene3D" id="2.40.70.10">
    <property type="entry name" value="Acid Proteases"/>
    <property type="match status" value="2"/>
</dbReference>
<evidence type="ECO:0000256" key="9">
    <source>
        <dbReference type="ARBA" id="ARBA00023180"/>
    </source>
</evidence>
<feature type="compositionally biased region" description="Low complexity" evidence="11">
    <location>
        <begin position="453"/>
        <end position="472"/>
    </location>
</feature>
<dbReference type="InterPro" id="IPR001969">
    <property type="entry name" value="Aspartic_peptidase_AS"/>
</dbReference>
<dbReference type="InterPro" id="IPR001461">
    <property type="entry name" value="Aspartic_peptidase_A1"/>
</dbReference>
<evidence type="ECO:0000256" key="12">
    <source>
        <dbReference type="SAM" id="SignalP"/>
    </source>
</evidence>
<dbReference type="PROSITE" id="PS00141">
    <property type="entry name" value="ASP_PROTEASE"/>
    <property type="match status" value="1"/>
</dbReference>
<keyword evidence="7 10" id="KW-0378">Hydrolase</keyword>
<reference evidence="14 15" key="1">
    <citation type="submission" date="2024-04" db="EMBL/GenBank/DDBJ databases">
        <title>Phyllosticta paracitricarpa is synonymous to the EU quarantine fungus P. citricarpa based on phylogenomic analyses.</title>
        <authorList>
            <consortium name="Lawrence Berkeley National Laboratory"/>
            <person name="Van Ingen-Buijs V.A."/>
            <person name="Van Westerhoven A.C."/>
            <person name="Haridas S."/>
            <person name="Skiadas P."/>
            <person name="Martin F."/>
            <person name="Groenewald J.Z."/>
            <person name="Crous P.W."/>
            <person name="Seidl M.F."/>
        </authorList>
    </citation>
    <scope>NUCLEOTIDE SEQUENCE [LARGE SCALE GENOMIC DNA]</scope>
    <source>
        <strain evidence="14 15">CBS 123374</strain>
    </source>
</reference>
<evidence type="ECO:0000259" key="13">
    <source>
        <dbReference type="PROSITE" id="PS51767"/>
    </source>
</evidence>
<evidence type="ECO:0000256" key="6">
    <source>
        <dbReference type="ARBA" id="ARBA00022750"/>
    </source>
</evidence>
<gene>
    <name evidence="14" type="ORF">HDK90DRAFT_552513</name>
</gene>
<evidence type="ECO:0000256" key="2">
    <source>
        <dbReference type="ARBA" id="ARBA00007447"/>
    </source>
</evidence>
<dbReference type="PRINTS" id="PR00792">
    <property type="entry name" value="PEPSIN"/>
</dbReference>
<accession>A0ABR1YR42</accession>
<dbReference type="EMBL" id="JBBWRZ010000005">
    <property type="protein sequence ID" value="KAK8235771.1"/>
    <property type="molecule type" value="Genomic_DNA"/>
</dbReference>
<dbReference type="PROSITE" id="PS51767">
    <property type="entry name" value="PEPTIDASE_A1"/>
    <property type="match status" value="1"/>
</dbReference>
<sequence length="485" mass="49605">MFSFNVTVVLVALLAALAVAVPNPTRTINRRPLGKRSFKVERAANPNALARTNGMAAMRKVFRKYGFEHPTIDTRIVVSNDNALNLTNKAGGLVSANPEDGAALFLSPVNIGGQTLNLDFDSGSSDLWVFSTSLNQATIGQHAAFNPGQSTSFKASQGATWQISYGDGSGAAGTVGTDVVNIGGATVTGQAVELATAVSQSFVQDTATDGLVGLAFSNLNTVKPQQQKTFFENLLPTLQEPVFTADLRNDASGSYEFGRIDQTKFQGQMTFAPVDAASGFWKVDSKFFTIGGKRVENPQANAAIADTGTSLLLVDDNVARQYYAQVQGARLDQQAGGFTYPCSSKLPDFGVAIGDTYVANVPGNAVTFAAIDAQNQTCFGGVQGNSGANLQIYGDIMFRTQFVVFNGRDKTVGFAPKVGQPPAPGQASTQPQAAGGAGAGAGGAGAGAGAGAGQPAAAASTPGALNTPGAQAVSTPAAAAAVAGA</sequence>
<dbReference type="InterPro" id="IPR034163">
    <property type="entry name" value="Aspergillopepsin-like_cat_dom"/>
</dbReference>
<dbReference type="Proteomes" id="UP001492380">
    <property type="component" value="Unassembled WGS sequence"/>
</dbReference>
<keyword evidence="5 12" id="KW-0732">Signal</keyword>
<feature type="signal peptide" evidence="12">
    <location>
        <begin position="1"/>
        <end position="20"/>
    </location>
</feature>
<dbReference type="PANTHER" id="PTHR47966:SF23">
    <property type="entry name" value="ASPARTIC ENDOPEPTIDASE, PUTATIVE (AFU_ORTHOLOGUE AFUA_2G15950)-RELATED"/>
    <property type="match status" value="1"/>
</dbReference>
<evidence type="ECO:0000256" key="5">
    <source>
        <dbReference type="ARBA" id="ARBA00022729"/>
    </source>
</evidence>
<dbReference type="InterPro" id="IPR021109">
    <property type="entry name" value="Peptidase_aspartic_dom_sf"/>
</dbReference>
<organism evidence="14 15">
    <name type="scientific">Phyllosticta capitalensis</name>
    <dbReference type="NCBI Taxonomy" id="121624"/>
    <lineage>
        <taxon>Eukaryota</taxon>
        <taxon>Fungi</taxon>
        <taxon>Dikarya</taxon>
        <taxon>Ascomycota</taxon>
        <taxon>Pezizomycotina</taxon>
        <taxon>Dothideomycetes</taxon>
        <taxon>Dothideomycetes incertae sedis</taxon>
        <taxon>Botryosphaeriales</taxon>
        <taxon>Phyllostictaceae</taxon>
        <taxon>Phyllosticta</taxon>
    </lineage>
</organism>
<evidence type="ECO:0000256" key="7">
    <source>
        <dbReference type="ARBA" id="ARBA00022801"/>
    </source>
</evidence>
<dbReference type="InterPro" id="IPR033121">
    <property type="entry name" value="PEPTIDASE_A1"/>
</dbReference>
<dbReference type="SUPFAM" id="SSF50630">
    <property type="entry name" value="Acid proteases"/>
    <property type="match status" value="1"/>
</dbReference>
<feature type="compositionally biased region" description="Gly residues" evidence="11">
    <location>
        <begin position="435"/>
        <end position="452"/>
    </location>
</feature>
<keyword evidence="4 10" id="KW-0645">Protease</keyword>
<dbReference type="Pfam" id="PF00026">
    <property type="entry name" value="Asp"/>
    <property type="match status" value="1"/>
</dbReference>
<dbReference type="PANTHER" id="PTHR47966">
    <property type="entry name" value="BETA-SITE APP-CLEAVING ENZYME, ISOFORM A-RELATED"/>
    <property type="match status" value="1"/>
</dbReference>
<feature type="region of interest" description="Disordered" evidence="11">
    <location>
        <begin position="415"/>
        <end position="472"/>
    </location>
</feature>
<evidence type="ECO:0000313" key="15">
    <source>
        <dbReference type="Proteomes" id="UP001492380"/>
    </source>
</evidence>
<evidence type="ECO:0000256" key="1">
    <source>
        <dbReference type="ARBA" id="ARBA00004613"/>
    </source>
</evidence>
<evidence type="ECO:0000256" key="3">
    <source>
        <dbReference type="ARBA" id="ARBA00022525"/>
    </source>
</evidence>
<feature type="domain" description="Peptidase A1" evidence="13">
    <location>
        <begin position="105"/>
        <end position="415"/>
    </location>
</feature>
<evidence type="ECO:0000256" key="4">
    <source>
        <dbReference type="ARBA" id="ARBA00022670"/>
    </source>
</evidence>
<keyword evidence="15" id="KW-1185">Reference proteome</keyword>
<name>A0ABR1YR42_9PEZI</name>
<comment type="subcellular location">
    <subcellularLocation>
        <location evidence="1">Secreted</location>
    </subcellularLocation>
</comment>
<keyword evidence="8" id="KW-0865">Zymogen</keyword>
<evidence type="ECO:0000256" key="11">
    <source>
        <dbReference type="SAM" id="MobiDB-lite"/>
    </source>
</evidence>
<feature type="compositionally biased region" description="Low complexity" evidence="11">
    <location>
        <begin position="425"/>
        <end position="434"/>
    </location>
</feature>
<proteinExistence type="inferred from homology"/>
<keyword evidence="6 10" id="KW-0064">Aspartyl protease</keyword>
<dbReference type="CDD" id="cd06097">
    <property type="entry name" value="Aspergillopepsin_like"/>
    <property type="match status" value="1"/>
</dbReference>